<dbReference type="Pfam" id="PF07332">
    <property type="entry name" value="Phage_holin_3_6"/>
    <property type="match status" value="1"/>
</dbReference>
<dbReference type="RefSeq" id="WP_326510230.1">
    <property type="nucleotide sequence ID" value="NZ_JAWIIV010000063.1"/>
</dbReference>
<gene>
    <name evidence="2" type="ORF">RY831_31280</name>
</gene>
<keyword evidence="3" id="KW-1185">Reference proteome</keyword>
<evidence type="ECO:0000256" key="1">
    <source>
        <dbReference type="SAM" id="Phobius"/>
    </source>
</evidence>
<evidence type="ECO:0000313" key="2">
    <source>
        <dbReference type="EMBL" id="MEC4723619.1"/>
    </source>
</evidence>
<accession>A0ABU6JIY6</accession>
<keyword evidence="1" id="KW-1133">Transmembrane helix</keyword>
<proteinExistence type="predicted"/>
<organism evidence="2 3">
    <name type="scientific">Noviherbaspirillum album</name>
    <dbReference type="NCBI Taxonomy" id="3080276"/>
    <lineage>
        <taxon>Bacteria</taxon>
        <taxon>Pseudomonadati</taxon>
        <taxon>Pseudomonadota</taxon>
        <taxon>Betaproteobacteria</taxon>
        <taxon>Burkholderiales</taxon>
        <taxon>Oxalobacteraceae</taxon>
        <taxon>Noviherbaspirillum</taxon>
    </lineage>
</organism>
<keyword evidence="1" id="KW-0812">Transmembrane</keyword>
<feature type="transmembrane region" description="Helical" evidence="1">
    <location>
        <begin position="54"/>
        <end position="79"/>
    </location>
</feature>
<evidence type="ECO:0000313" key="3">
    <source>
        <dbReference type="Proteomes" id="UP001352263"/>
    </source>
</evidence>
<dbReference type="EMBL" id="JAWIIV010000063">
    <property type="protein sequence ID" value="MEC4723619.1"/>
    <property type="molecule type" value="Genomic_DNA"/>
</dbReference>
<reference evidence="2 3" key="1">
    <citation type="submission" date="2023-10" db="EMBL/GenBank/DDBJ databases">
        <title>Noviherbaspirillum sp. CPCC 100848 genome assembly.</title>
        <authorList>
            <person name="Li X.Y."/>
            <person name="Fang X.M."/>
        </authorList>
    </citation>
    <scope>NUCLEOTIDE SEQUENCE [LARGE SCALE GENOMIC DNA]</scope>
    <source>
        <strain evidence="2 3">CPCC 100848</strain>
    </source>
</reference>
<sequence>MDNQSGKANIPDPEPGLVAGITGVAKTALALFHNRLELAALEAGEVRDNLLRMVLIGAAGLVLLLFALGFWTALIVVLAWDAMGWTILLLMAALYSLFALALFMRVRSLLGDGKLSLQATMAELRKDRDALL</sequence>
<comment type="caution">
    <text evidence="2">The sequence shown here is derived from an EMBL/GenBank/DDBJ whole genome shotgun (WGS) entry which is preliminary data.</text>
</comment>
<name>A0ABU6JIY6_9BURK</name>
<protein>
    <submittedName>
        <fullName evidence="2">Phage holin family protein</fullName>
    </submittedName>
</protein>
<feature type="transmembrane region" description="Helical" evidence="1">
    <location>
        <begin position="85"/>
        <end position="104"/>
    </location>
</feature>
<keyword evidence="1" id="KW-0472">Membrane</keyword>
<dbReference type="Proteomes" id="UP001352263">
    <property type="component" value="Unassembled WGS sequence"/>
</dbReference>
<dbReference type="InterPro" id="IPR009937">
    <property type="entry name" value="Phage_holin_3_6"/>
</dbReference>